<sequence>MSYTSIYPSVGFNPTFKRFIEDFYRISDTPDAHDEYADQYASDATLIMASKSAKGEILALRKSLWEKVASRSHKPLKVFPSGPNSNEVMIYGTVDYKLKDGRESSVDWAARGVLVEEDGKTRWADYQVYLDSAAQSPGK</sequence>
<evidence type="ECO:0000313" key="1">
    <source>
        <dbReference type="EMBL" id="KAF1985230.1"/>
    </source>
</evidence>
<dbReference type="InterPro" id="IPR032710">
    <property type="entry name" value="NTF2-like_dom_sf"/>
</dbReference>
<organism evidence="1 2">
    <name type="scientific">Aulographum hederae CBS 113979</name>
    <dbReference type="NCBI Taxonomy" id="1176131"/>
    <lineage>
        <taxon>Eukaryota</taxon>
        <taxon>Fungi</taxon>
        <taxon>Dikarya</taxon>
        <taxon>Ascomycota</taxon>
        <taxon>Pezizomycotina</taxon>
        <taxon>Dothideomycetes</taxon>
        <taxon>Pleosporomycetidae</taxon>
        <taxon>Aulographales</taxon>
        <taxon>Aulographaceae</taxon>
    </lineage>
</organism>
<dbReference type="Proteomes" id="UP000800041">
    <property type="component" value="Unassembled WGS sequence"/>
</dbReference>
<dbReference type="AlphaFoldDB" id="A0A6G1GWT1"/>
<name>A0A6G1GWT1_9PEZI</name>
<keyword evidence="2" id="KW-1185">Reference proteome</keyword>
<protein>
    <recommendedName>
        <fullName evidence="3">SnoaL-like domain-containing protein</fullName>
    </recommendedName>
</protein>
<gene>
    <name evidence="1" type="ORF">K402DRAFT_334814</name>
</gene>
<proteinExistence type="predicted"/>
<dbReference type="OrthoDB" id="3468019at2759"/>
<accession>A0A6G1GWT1</accession>
<evidence type="ECO:0008006" key="3">
    <source>
        <dbReference type="Google" id="ProtNLM"/>
    </source>
</evidence>
<dbReference type="PANTHER" id="PTHR39401:SF1">
    <property type="entry name" value="SNOAL-LIKE DOMAIN-CONTAINING PROTEIN"/>
    <property type="match status" value="1"/>
</dbReference>
<evidence type="ECO:0000313" key="2">
    <source>
        <dbReference type="Proteomes" id="UP000800041"/>
    </source>
</evidence>
<dbReference type="SUPFAM" id="SSF54427">
    <property type="entry name" value="NTF2-like"/>
    <property type="match status" value="1"/>
</dbReference>
<dbReference type="PANTHER" id="PTHR39401">
    <property type="entry name" value="SNOAL-LIKE DOMAIN-CONTAINING PROTEIN"/>
    <property type="match status" value="1"/>
</dbReference>
<reference evidence="1" key="1">
    <citation type="journal article" date="2020" name="Stud. Mycol.">
        <title>101 Dothideomycetes genomes: a test case for predicting lifestyles and emergence of pathogens.</title>
        <authorList>
            <person name="Haridas S."/>
            <person name="Albert R."/>
            <person name="Binder M."/>
            <person name="Bloem J."/>
            <person name="Labutti K."/>
            <person name="Salamov A."/>
            <person name="Andreopoulos B."/>
            <person name="Baker S."/>
            <person name="Barry K."/>
            <person name="Bills G."/>
            <person name="Bluhm B."/>
            <person name="Cannon C."/>
            <person name="Castanera R."/>
            <person name="Culley D."/>
            <person name="Daum C."/>
            <person name="Ezra D."/>
            <person name="Gonzalez J."/>
            <person name="Henrissat B."/>
            <person name="Kuo A."/>
            <person name="Liang C."/>
            <person name="Lipzen A."/>
            <person name="Lutzoni F."/>
            <person name="Magnuson J."/>
            <person name="Mondo S."/>
            <person name="Nolan M."/>
            <person name="Ohm R."/>
            <person name="Pangilinan J."/>
            <person name="Park H.-J."/>
            <person name="Ramirez L."/>
            <person name="Alfaro M."/>
            <person name="Sun H."/>
            <person name="Tritt A."/>
            <person name="Yoshinaga Y."/>
            <person name="Zwiers L.-H."/>
            <person name="Turgeon B."/>
            <person name="Goodwin S."/>
            <person name="Spatafora J."/>
            <person name="Crous P."/>
            <person name="Grigoriev I."/>
        </authorList>
    </citation>
    <scope>NUCLEOTIDE SEQUENCE</scope>
    <source>
        <strain evidence="1">CBS 113979</strain>
    </source>
</reference>
<dbReference type="EMBL" id="ML977163">
    <property type="protein sequence ID" value="KAF1985230.1"/>
    <property type="molecule type" value="Genomic_DNA"/>
</dbReference>